<reference evidence="2" key="1">
    <citation type="submission" date="2023-05" db="EMBL/GenBank/DDBJ databases">
        <title>Nepenthes gracilis genome sequencing.</title>
        <authorList>
            <person name="Fukushima K."/>
        </authorList>
    </citation>
    <scope>NUCLEOTIDE SEQUENCE</scope>
    <source>
        <strain evidence="2">SING2019-196</strain>
    </source>
</reference>
<organism evidence="2 3">
    <name type="scientific">Nepenthes gracilis</name>
    <name type="common">Slender pitcher plant</name>
    <dbReference type="NCBI Taxonomy" id="150966"/>
    <lineage>
        <taxon>Eukaryota</taxon>
        <taxon>Viridiplantae</taxon>
        <taxon>Streptophyta</taxon>
        <taxon>Embryophyta</taxon>
        <taxon>Tracheophyta</taxon>
        <taxon>Spermatophyta</taxon>
        <taxon>Magnoliopsida</taxon>
        <taxon>eudicotyledons</taxon>
        <taxon>Gunneridae</taxon>
        <taxon>Pentapetalae</taxon>
        <taxon>Caryophyllales</taxon>
        <taxon>Nepenthaceae</taxon>
        <taxon>Nepenthes</taxon>
    </lineage>
</organism>
<feature type="transmembrane region" description="Helical" evidence="1">
    <location>
        <begin position="6"/>
        <end position="31"/>
    </location>
</feature>
<evidence type="ECO:0000256" key="1">
    <source>
        <dbReference type="SAM" id="Phobius"/>
    </source>
</evidence>
<dbReference type="AlphaFoldDB" id="A0AAD3TCT9"/>
<evidence type="ECO:0000313" key="2">
    <source>
        <dbReference type="EMBL" id="GMH26436.1"/>
    </source>
</evidence>
<accession>A0AAD3TCT9</accession>
<sequence>MAGLSHIAIIFISLSLFFLFAFLAGVCYVLWRLGNFRQPNSTADKVPSVQSSNSLSKKLLRCLCWEKRAGIESPRAPENAPRVTLENVPHSFKTADVSELCRPPNFPAKIKEEEREAVDSWESSPAFTQRMEECYYDEAFRRSIGEWSFLQRCPEGTADKFCY</sequence>
<keyword evidence="3" id="KW-1185">Reference proteome</keyword>
<gene>
    <name evidence="2" type="ORF">Nepgr_028279</name>
</gene>
<protein>
    <submittedName>
        <fullName evidence="2">Uncharacterized protein</fullName>
    </submittedName>
</protein>
<evidence type="ECO:0000313" key="3">
    <source>
        <dbReference type="Proteomes" id="UP001279734"/>
    </source>
</evidence>
<dbReference type="Proteomes" id="UP001279734">
    <property type="component" value="Unassembled WGS sequence"/>
</dbReference>
<comment type="caution">
    <text evidence="2">The sequence shown here is derived from an EMBL/GenBank/DDBJ whole genome shotgun (WGS) entry which is preliminary data.</text>
</comment>
<dbReference type="EMBL" id="BSYO01000031">
    <property type="protein sequence ID" value="GMH26436.1"/>
    <property type="molecule type" value="Genomic_DNA"/>
</dbReference>
<keyword evidence="1" id="KW-1133">Transmembrane helix</keyword>
<proteinExistence type="predicted"/>
<keyword evidence="1" id="KW-0812">Transmembrane</keyword>
<name>A0AAD3TCT9_NEPGR</name>
<keyword evidence="1" id="KW-0472">Membrane</keyword>